<dbReference type="GO" id="GO:0009254">
    <property type="term" value="P:peptidoglycan turnover"/>
    <property type="evidence" value="ECO:0007669"/>
    <property type="project" value="InterPro"/>
</dbReference>
<keyword evidence="7" id="KW-0378">Hydrolase</keyword>
<dbReference type="Gene3D" id="2.40.40.10">
    <property type="entry name" value="RlpA-like domain"/>
    <property type="match status" value="1"/>
</dbReference>
<evidence type="ECO:0000313" key="8">
    <source>
        <dbReference type="Proteomes" id="UP000000442"/>
    </source>
</evidence>
<keyword evidence="8" id="KW-1185">Reference proteome</keyword>
<dbReference type="AlphaFoldDB" id="C0QKG8"/>
<dbReference type="GO" id="GO:0071555">
    <property type="term" value="P:cell wall organization"/>
    <property type="evidence" value="ECO:0007669"/>
    <property type="project" value="UniProtKB-KW"/>
</dbReference>
<dbReference type="GO" id="GO:0019867">
    <property type="term" value="C:outer membrane"/>
    <property type="evidence" value="ECO:0007669"/>
    <property type="project" value="InterPro"/>
</dbReference>
<accession>C0QKG8</accession>
<dbReference type="PANTHER" id="PTHR30124:SF0">
    <property type="entry name" value="MEMBRANE-BOUND LYTIC MUREIN TRANSGLYCOSYLASE A"/>
    <property type="match status" value="1"/>
</dbReference>
<dbReference type="GO" id="GO:0008933">
    <property type="term" value="F:peptidoglycan lytic transglycosylase activity"/>
    <property type="evidence" value="ECO:0007669"/>
    <property type="project" value="TreeGrafter"/>
</dbReference>
<dbReference type="EC" id="4.2.2.n1" evidence="2"/>
<comment type="catalytic activity">
    <reaction evidence="1">
        <text>Exolytic cleavage of the (1-&gt;4)-beta-glycosidic linkage between N-acetylmuramic acid (MurNAc) and N-acetylglucosamine (GlcNAc) residues in peptidoglycan, from either the reducing or the non-reducing ends of the peptidoglycan chains, with concomitant formation of a 1,6-anhydrobond in the MurNAc residue.</text>
        <dbReference type="EC" id="4.2.2.n1"/>
    </reaction>
</comment>
<keyword evidence="7" id="KW-0326">Glycosidase</keyword>
<keyword evidence="3" id="KW-0456">Lyase</keyword>
<name>C0QKG8_DESAH</name>
<dbReference type="CDD" id="cd14668">
    <property type="entry name" value="mlta_B"/>
    <property type="match status" value="1"/>
</dbReference>
<dbReference type="Pfam" id="PF03562">
    <property type="entry name" value="MltA"/>
    <property type="match status" value="1"/>
</dbReference>
<evidence type="ECO:0000256" key="2">
    <source>
        <dbReference type="ARBA" id="ARBA00012587"/>
    </source>
</evidence>
<dbReference type="OrthoDB" id="9783686at2"/>
<dbReference type="InterPro" id="IPR026044">
    <property type="entry name" value="MltA"/>
</dbReference>
<organism evidence="7 8">
    <name type="scientific">Desulforapulum autotrophicum (strain ATCC 43914 / DSM 3382 / VKM B-1955 / HRM2)</name>
    <name type="common">Desulfobacterium autotrophicum</name>
    <dbReference type="NCBI Taxonomy" id="177437"/>
    <lineage>
        <taxon>Bacteria</taxon>
        <taxon>Pseudomonadati</taxon>
        <taxon>Thermodesulfobacteriota</taxon>
        <taxon>Desulfobacteria</taxon>
        <taxon>Desulfobacterales</taxon>
        <taxon>Desulfobacteraceae</taxon>
        <taxon>Desulforapulum</taxon>
    </lineage>
</organism>
<dbReference type="CDD" id="cd14485">
    <property type="entry name" value="mltA_like_LT_A"/>
    <property type="match status" value="1"/>
</dbReference>
<dbReference type="GO" id="GO:0004553">
    <property type="term" value="F:hydrolase activity, hydrolyzing O-glycosyl compounds"/>
    <property type="evidence" value="ECO:0007669"/>
    <property type="project" value="InterPro"/>
</dbReference>
<dbReference type="InterPro" id="IPR036908">
    <property type="entry name" value="RlpA-like_sf"/>
</dbReference>
<evidence type="ECO:0000256" key="5">
    <source>
        <dbReference type="ARBA" id="ARBA00030918"/>
    </source>
</evidence>
<dbReference type="CAZy" id="GH102">
    <property type="family name" value="Glycoside Hydrolase Family 102"/>
</dbReference>
<dbReference type="InterPro" id="IPR010611">
    <property type="entry name" value="3D_dom"/>
</dbReference>
<dbReference type="STRING" id="177437.HRM2_09260"/>
<dbReference type="SUPFAM" id="SSF50685">
    <property type="entry name" value="Barwin-like endoglucanases"/>
    <property type="match status" value="1"/>
</dbReference>
<dbReference type="eggNOG" id="COG2821">
    <property type="taxonomic scope" value="Bacteria"/>
</dbReference>
<evidence type="ECO:0000256" key="1">
    <source>
        <dbReference type="ARBA" id="ARBA00001420"/>
    </source>
</evidence>
<dbReference type="HOGENOM" id="CLU_037751_1_1_7"/>
<sequence>MFTMALSFFPACGPKPPVPVTQYTSLEPLALKDYPDFSDTLGKEGLERALQASLVYFNRIPDSRSFQFGPDVFDVVHLRQSVQRFLEFFATGPDTDALNRFIRDNYRVYGSRANMEKGVLFTGYYEPSMAASLVRDKDYQYPLFSVPDDLLTIDLAAFSDRFKGFSKLTARVDNHRVVPYYTRQEINGIKDFELRAKPLAWVKDRTDRFFLEIQGSGRLFLKQGGEMNVHYSTKNGHPYKAVGRYLIDQGEIAREDMSMQAIRRWIENNPSRQDALFNYNPSFVFFQQEQGGPFGSINVELTPLRSIATDRTLFPKGAVCFIQTKIPDPDTLEQPESWQSFSGFVMNQDTGGAIKGAGRCDLFYGNGRYAEFGAGHMKHPGNLFFLVLKP</sequence>
<proteinExistence type="predicted"/>
<reference evidence="7 8" key="1">
    <citation type="journal article" date="2009" name="Environ. Microbiol.">
        <title>Genome sequence of Desulfobacterium autotrophicum HRM2, a marine sulfate reducer oxidizing organic carbon completely to carbon dioxide.</title>
        <authorList>
            <person name="Strittmatter A.W."/>
            <person name="Liesegang H."/>
            <person name="Rabus R."/>
            <person name="Decker I."/>
            <person name="Amann J."/>
            <person name="Andres S."/>
            <person name="Henne A."/>
            <person name="Fricke W.F."/>
            <person name="Martinez-Arias R."/>
            <person name="Bartels D."/>
            <person name="Goesmann A."/>
            <person name="Krause L."/>
            <person name="Puehler A."/>
            <person name="Klenk H.P."/>
            <person name="Richter M."/>
            <person name="Schuler M."/>
            <person name="Gloeckner F.O."/>
            <person name="Meyerdierks A."/>
            <person name="Gottschalk G."/>
            <person name="Amann R."/>
        </authorList>
    </citation>
    <scope>NUCLEOTIDE SEQUENCE [LARGE SCALE GENOMIC DNA]</scope>
    <source>
        <strain evidence="8">ATCC 43914 / DSM 3382 / HRM2</strain>
    </source>
</reference>
<protein>
    <recommendedName>
        <fullName evidence="2">peptidoglycan lytic exotransglycosylase</fullName>
        <ecNumber evidence="2">4.2.2.n1</ecNumber>
    </recommendedName>
    <alternativeName>
        <fullName evidence="5">Murein hydrolase A</fullName>
    </alternativeName>
</protein>
<dbReference type="Gene3D" id="2.40.240.50">
    <property type="entry name" value="Barwin-like endoglucanases"/>
    <property type="match status" value="1"/>
</dbReference>
<dbReference type="PIRSF" id="PIRSF019422">
    <property type="entry name" value="MltA"/>
    <property type="match status" value="1"/>
</dbReference>
<evidence type="ECO:0000256" key="4">
    <source>
        <dbReference type="ARBA" id="ARBA00023316"/>
    </source>
</evidence>
<keyword evidence="4" id="KW-0961">Cell wall biogenesis/degradation</keyword>
<dbReference type="EMBL" id="CP001087">
    <property type="protein sequence ID" value="ACN14039.1"/>
    <property type="molecule type" value="Genomic_DNA"/>
</dbReference>
<gene>
    <name evidence="7" type="ordered locus">HRM2_09260</name>
</gene>
<dbReference type="Proteomes" id="UP000000442">
    <property type="component" value="Chromosome"/>
</dbReference>
<dbReference type="GO" id="GO:0009253">
    <property type="term" value="P:peptidoglycan catabolic process"/>
    <property type="evidence" value="ECO:0007669"/>
    <property type="project" value="TreeGrafter"/>
</dbReference>
<dbReference type="Pfam" id="PF06725">
    <property type="entry name" value="3D"/>
    <property type="match status" value="1"/>
</dbReference>
<dbReference type="SMART" id="SM00925">
    <property type="entry name" value="MltA"/>
    <property type="match status" value="1"/>
</dbReference>
<dbReference type="InterPro" id="IPR005300">
    <property type="entry name" value="MltA_B"/>
</dbReference>
<evidence type="ECO:0000259" key="6">
    <source>
        <dbReference type="SMART" id="SM00925"/>
    </source>
</evidence>
<feature type="domain" description="Lytic transglycosylase MltA" evidence="6">
    <location>
        <begin position="128"/>
        <end position="287"/>
    </location>
</feature>
<dbReference type="PANTHER" id="PTHR30124">
    <property type="entry name" value="MEMBRANE-BOUND LYTIC MUREIN TRANSGLYCOSYLASE A"/>
    <property type="match status" value="1"/>
</dbReference>
<evidence type="ECO:0000313" key="7">
    <source>
        <dbReference type="EMBL" id="ACN14039.1"/>
    </source>
</evidence>
<evidence type="ECO:0000256" key="3">
    <source>
        <dbReference type="ARBA" id="ARBA00023239"/>
    </source>
</evidence>
<dbReference type="KEGG" id="dat:HRM2_09260"/>